<dbReference type="AlphaFoldDB" id="A0A4Y7JFA0"/>
<proteinExistence type="predicted"/>
<name>A0A4Y7JFA0_PAPSO</name>
<evidence type="ECO:0000313" key="2">
    <source>
        <dbReference type="Proteomes" id="UP000316621"/>
    </source>
</evidence>
<dbReference type="Gramene" id="RZC59814">
    <property type="protein sequence ID" value="RZC59814"/>
    <property type="gene ID" value="C5167_007128"/>
</dbReference>
<dbReference type="Proteomes" id="UP000316621">
    <property type="component" value="Chromosome 4"/>
</dbReference>
<protein>
    <submittedName>
        <fullName evidence="1">Uncharacterized protein</fullName>
    </submittedName>
</protein>
<keyword evidence="2" id="KW-1185">Reference proteome</keyword>
<reference evidence="1 2" key="1">
    <citation type="journal article" date="2018" name="Science">
        <title>The opium poppy genome and morphinan production.</title>
        <authorList>
            <person name="Guo L."/>
            <person name="Winzer T."/>
            <person name="Yang X."/>
            <person name="Li Y."/>
            <person name="Ning Z."/>
            <person name="He Z."/>
            <person name="Teodor R."/>
            <person name="Lu Y."/>
            <person name="Bowser T.A."/>
            <person name="Graham I.A."/>
            <person name="Ye K."/>
        </authorList>
    </citation>
    <scope>NUCLEOTIDE SEQUENCE [LARGE SCALE GENOMIC DNA]</scope>
    <source>
        <strain evidence="2">cv. HN1</strain>
        <tissue evidence="1">Leaves</tissue>
    </source>
</reference>
<dbReference type="Gene3D" id="1.10.287.3990">
    <property type="match status" value="1"/>
</dbReference>
<gene>
    <name evidence="1" type="ORF">C5167_007128</name>
</gene>
<evidence type="ECO:0000313" key="1">
    <source>
        <dbReference type="EMBL" id="RZC59814.1"/>
    </source>
</evidence>
<accession>A0A4Y7JFA0</accession>
<organism evidence="1 2">
    <name type="scientific">Papaver somniferum</name>
    <name type="common">Opium poppy</name>
    <dbReference type="NCBI Taxonomy" id="3469"/>
    <lineage>
        <taxon>Eukaryota</taxon>
        <taxon>Viridiplantae</taxon>
        <taxon>Streptophyta</taxon>
        <taxon>Embryophyta</taxon>
        <taxon>Tracheophyta</taxon>
        <taxon>Spermatophyta</taxon>
        <taxon>Magnoliopsida</taxon>
        <taxon>Ranunculales</taxon>
        <taxon>Papaveraceae</taxon>
        <taxon>Papaveroideae</taxon>
        <taxon>Papaver</taxon>
    </lineage>
</organism>
<dbReference type="EMBL" id="CM010718">
    <property type="protein sequence ID" value="RZC59814.1"/>
    <property type="molecule type" value="Genomic_DNA"/>
</dbReference>
<sequence length="152" mass="16946">MTDLSWEGLTRKIRTSISMDATQIANLLNLGQICNIKDHSTKVLVYMLVHLALALRASVEEERASQDVAARVAEEKECGHASISHDTTMTENAGIMSDGANTCDLMVGLMLLIFVSSDFLTVNVNYMIFKNEDIISLRSTSDYSWNYHVLLE</sequence>